<gene>
    <name evidence="2" type="ORF">PECUL_23A032773</name>
</gene>
<reference evidence="2" key="1">
    <citation type="submission" date="2022-03" db="EMBL/GenBank/DDBJ databases">
        <authorList>
            <person name="Alioto T."/>
            <person name="Alioto T."/>
            <person name="Gomez Garrido J."/>
        </authorList>
    </citation>
    <scope>NUCLEOTIDE SEQUENCE</scope>
</reference>
<evidence type="ECO:0000256" key="1">
    <source>
        <dbReference type="SAM" id="MobiDB-lite"/>
    </source>
</evidence>
<keyword evidence="3" id="KW-1185">Reference proteome</keyword>
<dbReference type="AlphaFoldDB" id="A0AAD1WAN7"/>
<feature type="region of interest" description="Disordered" evidence="1">
    <location>
        <begin position="1"/>
        <end position="70"/>
    </location>
</feature>
<feature type="region of interest" description="Disordered" evidence="1">
    <location>
        <begin position="96"/>
        <end position="154"/>
    </location>
</feature>
<name>A0AAD1WAN7_PELCU</name>
<evidence type="ECO:0000313" key="2">
    <source>
        <dbReference type="EMBL" id="CAH2295408.1"/>
    </source>
</evidence>
<accession>A0AAD1WAN7</accession>
<dbReference type="Proteomes" id="UP001295444">
    <property type="component" value="Chromosome 05"/>
</dbReference>
<protein>
    <submittedName>
        <fullName evidence="2">Uncharacterized protein</fullName>
    </submittedName>
</protein>
<dbReference type="EMBL" id="OW240916">
    <property type="protein sequence ID" value="CAH2295408.1"/>
    <property type="molecule type" value="Genomic_DNA"/>
</dbReference>
<proteinExistence type="predicted"/>
<feature type="compositionally biased region" description="Basic residues" evidence="1">
    <location>
        <begin position="120"/>
        <end position="129"/>
    </location>
</feature>
<organism evidence="2 3">
    <name type="scientific">Pelobates cultripes</name>
    <name type="common">Western spadefoot toad</name>
    <dbReference type="NCBI Taxonomy" id="61616"/>
    <lineage>
        <taxon>Eukaryota</taxon>
        <taxon>Metazoa</taxon>
        <taxon>Chordata</taxon>
        <taxon>Craniata</taxon>
        <taxon>Vertebrata</taxon>
        <taxon>Euteleostomi</taxon>
        <taxon>Amphibia</taxon>
        <taxon>Batrachia</taxon>
        <taxon>Anura</taxon>
        <taxon>Pelobatoidea</taxon>
        <taxon>Pelobatidae</taxon>
        <taxon>Pelobates</taxon>
    </lineage>
</organism>
<feature type="compositionally biased region" description="Basic residues" evidence="1">
    <location>
        <begin position="145"/>
        <end position="154"/>
    </location>
</feature>
<evidence type="ECO:0000313" key="3">
    <source>
        <dbReference type="Proteomes" id="UP001295444"/>
    </source>
</evidence>
<feature type="compositionally biased region" description="Polar residues" evidence="1">
    <location>
        <begin position="21"/>
        <end position="42"/>
    </location>
</feature>
<sequence length="154" mass="16997">MAKTSYLAPFLAPNCGPRCPNTAQRKPQRQKTFFTARTPQPRQTEHQAQDGADTDSDAEQAGTTGKHTDTLLTQQLLQTMLDAGVSRMQTTVTAAKADMKRNLTDLGTRTSQLENNTKGPQHRPKRNGGTHRPAEGKAVWSRIQNHGHGRQFPP</sequence>
<feature type="compositionally biased region" description="Polar residues" evidence="1">
    <location>
        <begin position="105"/>
        <end position="119"/>
    </location>
</feature>